<keyword evidence="1" id="KW-0028">Amino-acid biosynthesis</keyword>
<evidence type="ECO:0000256" key="4">
    <source>
        <dbReference type="ARBA" id="ARBA00029440"/>
    </source>
</evidence>
<dbReference type="Pfam" id="PF14691">
    <property type="entry name" value="Fer4_20"/>
    <property type="match status" value="1"/>
</dbReference>
<dbReference type="eggNOG" id="COG0493">
    <property type="taxonomic scope" value="Bacteria"/>
</dbReference>
<protein>
    <submittedName>
        <fullName evidence="7">Glutamate synthase (NADH) small subunit</fullName>
    </submittedName>
</protein>
<dbReference type="Gene3D" id="1.10.1060.10">
    <property type="entry name" value="Alpha-helical ferredoxin"/>
    <property type="match status" value="1"/>
</dbReference>
<dbReference type="PANTHER" id="PTHR43100:SF1">
    <property type="entry name" value="GLUTAMATE SYNTHASE [NADPH] SMALL CHAIN"/>
    <property type="match status" value="1"/>
</dbReference>
<dbReference type="SUPFAM" id="SSF46548">
    <property type="entry name" value="alpha-helical ferredoxin"/>
    <property type="match status" value="1"/>
</dbReference>
<feature type="domain" description="Dihydroprymidine dehydrogenase" evidence="6">
    <location>
        <begin position="23"/>
        <end position="131"/>
    </location>
</feature>
<feature type="domain" description="FAD/NAD(P)-binding" evidence="5">
    <location>
        <begin position="145"/>
        <end position="316"/>
    </location>
</feature>
<keyword evidence="2" id="KW-0560">Oxidoreductase</keyword>
<dbReference type="GO" id="GO:0016639">
    <property type="term" value="F:oxidoreductase activity, acting on the CH-NH2 group of donors, NAD or NADP as acceptor"/>
    <property type="evidence" value="ECO:0007669"/>
    <property type="project" value="InterPro"/>
</dbReference>
<keyword evidence="8" id="KW-1185">Reference proteome</keyword>
<evidence type="ECO:0000256" key="1">
    <source>
        <dbReference type="ARBA" id="ARBA00022605"/>
    </source>
</evidence>
<dbReference type="PRINTS" id="PR00419">
    <property type="entry name" value="ADXRDTASE"/>
</dbReference>
<evidence type="ECO:0000259" key="6">
    <source>
        <dbReference type="Pfam" id="PF14691"/>
    </source>
</evidence>
<evidence type="ECO:0000313" key="8">
    <source>
        <dbReference type="Proteomes" id="UP000182114"/>
    </source>
</evidence>
<dbReference type="InterPro" id="IPR036188">
    <property type="entry name" value="FAD/NAD-bd_sf"/>
</dbReference>
<sequence>MGKITGFLEFDRKVEEYAPVEDRIKNYKEFTIPLDSKEMKDQGARCMDCGIPFCHSGCPLGNLIPDFNDAVYRGKWEKAATILHSTNNFPEFTGRLCPAPCEEACVLGINEDPVTIENIEKNIVETAFEKGWITANPPETRTGKTVAVIGSGPSGLAAAQQLNRAGHLVTVFERDQKVGGLLRYGIPDFKMEKNVIDRRVKVLEEEGIIFKTGVHIGVDIKADALKNDFDALVLCGGATVRRNLPIEGSDLKGVVQAMDFLAQNNRRVDGITDLGEEIKATGKDVVVIGGGDTGSDCIGTSIRHGANSVSNFEIMSKGTPERPEDQPWPFWPMRLRTSSSHKEGAERFFSISTKKFVGDKDGNLKGLITSEVEWIKQPGQRPLLKEVEGTEKEWKCDLVLLALGFTGSEMTIADQLGLKADPRTNIKATAKDYMTNVPGVFVAGDQRRGQSLIVWAISEGRQAAYHIDTYLMGTTSALPLKGEGDLPRI</sequence>
<dbReference type="InterPro" id="IPR009051">
    <property type="entry name" value="Helical_ferredxn"/>
</dbReference>
<dbReference type="SUPFAM" id="SSF51971">
    <property type="entry name" value="Nucleotide-binding domain"/>
    <property type="match status" value="2"/>
</dbReference>
<dbReference type="Pfam" id="PF07992">
    <property type="entry name" value="Pyr_redox_2"/>
    <property type="match status" value="2"/>
</dbReference>
<dbReference type="RefSeq" id="WP_074537665.1">
    <property type="nucleotide sequence ID" value="NZ_FNBD01000002.1"/>
</dbReference>
<dbReference type="InterPro" id="IPR023753">
    <property type="entry name" value="FAD/NAD-binding_dom"/>
</dbReference>
<dbReference type="InterPro" id="IPR006005">
    <property type="entry name" value="Glut_synth_ssu1"/>
</dbReference>
<dbReference type="PANTHER" id="PTHR43100">
    <property type="entry name" value="GLUTAMATE SYNTHASE [NADPH] SMALL CHAIN"/>
    <property type="match status" value="1"/>
</dbReference>
<evidence type="ECO:0000259" key="5">
    <source>
        <dbReference type="Pfam" id="PF07992"/>
    </source>
</evidence>
<comment type="pathway">
    <text evidence="4">Amino-acid biosynthesis.</text>
</comment>
<organism evidence="7 8">
    <name type="scientific">Cellulophaga baltica</name>
    <dbReference type="NCBI Taxonomy" id="76594"/>
    <lineage>
        <taxon>Bacteria</taxon>
        <taxon>Pseudomonadati</taxon>
        <taxon>Bacteroidota</taxon>
        <taxon>Flavobacteriia</taxon>
        <taxon>Flavobacteriales</taxon>
        <taxon>Flavobacteriaceae</taxon>
        <taxon>Cellulophaga</taxon>
    </lineage>
</organism>
<evidence type="ECO:0000256" key="2">
    <source>
        <dbReference type="ARBA" id="ARBA00023002"/>
    </source>
</evidence>
<dbReference type="Proteomes" id="UP000182114">
    <property type="component" value="Unassembled WGS sequence"/>
</dbReference>
<dbReference type="NCBIfam" id="TIGR01317">
    <property type="entry name" value="GOGAT_sm_gam"/>
    <property type="match status" value="1"/>
</dbReference>
<dbReference type="InterPro" id="IPR051394">
    <property type="entry name" value="Glutamate_Synthase"/>
</dbReference>
<reference evidence="8" key="1">
    <citation type="submission" date="2016-10" db="EMBL/GenBank/DDBJ databases">
        <authorList>
            <person name="Varghese N."/>
            <person name="Submissions S."/>
        </authorList>
    </citation>
    <scope>NUCLEOTIDE SEQUENCE [LARGE SCALE GENOMIC DNA]</scope>
    <source>
        <strain evidence="8">DSM 24729</strain>
    </source>
</reference>
<keyword evidence="3" id="KW-0314">Glutamate biosynthesis</keyword>
<feature type="domain" description="FAD/NAD(P)-binding" evidence="5">
    <location>
        <begin position="371"/>
        <end position="460"/>
    </location>
</feature>
<dbReference type="GO" id="GO:0006537">
    <property type="term" value="P:glutamate biosynthetic process"/>
    <property type="evidence" value="ECO:0007669"/>
    <property type="project" value="UniProtKB-KW"/>
</dbReference>
<proteinExistence type="predicted"/>
<name>A0A1G7EST1_9FLAO</name>
<dbReference type="EMBL" id="FNBD01000002">
    <property type="protein sequence ID" value="SDE66730.1"/>
    <property type="molecule type" value="Genomic_DNA"/>
</dbReference>
<dbReference type="GO" id="GO:0051536">
    <property type="term" value="F:iron-sulfur cluster binding"/>
    <property type="evidence" value="ECO:0007669"/>
    <property type="project" value="InterPro"/>
</dbReference>
<evidence type="ECO:0000256" key="3">
    <source>
        <dbReference type="ARBA" id="ARBA00023164"/>
    </source>
</evidence>
<evidence type="ECO:0000313" key="7">
    <source>
        <dbReference type="EMBL" id="SDE66730.1"/>
    </source>
</evidence>
<dbReference type="InterPro" id="IPR028261">
    <property type="entry name" value="DPD_II"/>
</dbReference>
<accession>A0A1G7EST1</accession>
<gene>
    <name evidence="7" type="ORF">SAMN04487992_102489</name>
</gene>
<dbReference type="Gene3D" id="3.50.50.60">
    <property type="entry name" value="FAD/NAD(P)-binding domain"/>
    <property type="match status" value="2"/>
</dbReference>
<dbReference type="AlphaFoldDB" id="A0A1G7EST1"/>